<dbReference type="eggNOG" id="ENOG502SV7T">
    <property type="taxonomic scope" value="Eukaryota"/>
</dbReference>
<keyword evidence="1" id="KW-0812">Transmembrane</keyword>
<evidence type="ECO:0000313" key="2">
    <source>
        <dbReference type="EMBL" id="ERF69096.1"/>
    </source>
</evidence>
<dbReference type="AlphaFoldDB" id="U1GBN1"/>
<keyword evidence="1" id="KW-0472">Membrane</keyword>
<keyword evidence="3" id="KW-1185">Reference proteome</keyword>
<gene>
    <name evidence="2" type="ORF">EPUS_01052</name>
</gene>
<protein>
    <submittedName>
        <fullName evidence="2">Uncharacterized protein</fullName>
    </submittedName>
</protein>
<feature type="transmembrane region" description="Helical" evidence="1">
    <location>
        <begin position="35"/>
        <end position="57"/>
    </location>
</feature>
<evidence type="ECO:0000256" key="1">
    <source>
        <dbReference type="SAM" id="Phobius"/>
    </source>
</evidence>
<reference evidence="3" key="1">
    <citation type="journal article" date="2014" name="BMC Genomics">
        <title>Genome characteristics reveal the impact of lichenization on lichen-forming fungus Endocarpon pusillum Hedwig (Verrucariales, Ascomycota).</title>
        <authorList>
            <person name="Wang Y.-Y."/>
            <person name="Liu B."/>
            <person name="Zhang X.-Y."/>
            <person name="Zhou Q.-M."/>
            <person name="Zhang T."/>
            <person name="Li H."/>
            <person name="Yu Y.-F."/>
            <person name="Zhang X.-L."/>
            <person name="Hao X.-Y."/>
            <person name="Wang M."/>
            <person name="Wang L."/>
            <person name="Wei J.-C."/>
        </authorList>
    </citation>
    <scope>NUCLEOTIDE SEQUENCE [LARGE SCALE GENOMIC DNA]</scope>
    <source>
        <strain evidence="3">Z07020 / HMAS-L-300199</strain>
    </source>
</reference>
<feature type="transmembrane region" description="Helical" evidence="1">
    <location>
        <begin position="69"/>
        <end position="89"/>
    </location>
</feature>
<dbReference type="GeneID" id="19236111"/>
<feature type="transmembrane region" description="Helical" evidence="1">
    <location>
        <begin position="155"/>
        <end position="174"/>
    </location>
</feature>
<dbReference type="Proteomes" id="UP000019373">
    <property type="component" value="Unassembled WGS sequence"/>
</dbReference>
<dbReference type="EMBL" id="KE721469">
    <property type="protein sequence ID" value="ERF69096.1"/>
    <property type="molecule type" value="Genomic_DNA"/>
</dbReference>
<evidence type="ECO:0000313" key="3">
    <source>
        <dbReference type="Proteomes" id="UP000019373"/>
    </source>
</evidence>
<dbReference type="OrthoDB" id="444631at2759"/>
<sequence>MEGLGNLPPPSNDPVRQYMIDHAGQIDKLSFKASILPVITGVFCGVAVVAALVRLVARAMRRRTLYRDDYLVLFAVLSLGAATGVLYHWCDALFLVQAMSMEGFIPTRTEIMPILNTMKWVYIYVALTWSCIFAIKLAFFSFFHPLLLGMARKFLIYYWFAVIFTICCWILFLLQPLIPCRNFGLDAVNTCYRNPSLAKNMAPSIVAAVLDIITDAMKTSIKDNEPNEPSYDPKLTGFRLLPIPDDSYSVCVHLDALRSNNQTGKLDRKRIELALFNMGLDLALTEDFWNLSYVILMFLTRATKDQDIIQVQHYELAQHLYKPLVYKALKSR</sequence>
<proteinExistence type="predicted"/>
<keyword evidence="1" id="KW-1133">Transmembrane helix</keyword>
<accession>U1GBN1</accession>
<name>U1GBN1_ENDPU</name>
<organism evidence="2 3">
    <name type="scientific">Endocarpon pusillum (strain Z07020 / HMAS-L-300199)</name>
    <name type="common">Lichen-forming fungus</name>
    <dbReference type="NCBI Taxonomy" id="1263415"/>
    <lineage>
        <taxon>Eukaryota</taxon>
        <taxon>Fungi</taxon>
        <taxon>Dikarya</taxon>
        <taxon>Ascomycota</taxon>
        <taxon>Pezizomycotina</taxon>
        <taxon>Eurotiomycetes</taxon>
        <taxon>Chaetothyriomycetidae</taxon>
        <taxon>Verrucariales</taxon>
        <taxon>Verrucariaceae</taxon>
        <taxon>Endocarpon</taxon>
    </lineage>
</organism>
<dbReference type="RefSeq" id="XP_007805156.1">
    <property type="nucleotide sequence ID" value="XM_007806965.1"/>
</dbReference>
<dbReference type="HOGENOM" id="CLU_836864_0_0_1"/>
<feature type="transmembrane region" description="Helical" evidence="1">
    <location>
        <begin position="121"/>
        <end position="143"/>
    </location>
</feature>